<reference evidence="1 2" key="1">
    <citation type="submission" date="2018-12" db="EMBL/GenBank/DDBJ databases">
        <title>The complete genome of the methanogenic archaea of the candidate phylum Verstraetearchaeota, obtained from the metagenome of underground thermal water.</title>
        <authorList>
            <person name="Kadnikov V.V."/>
            <person name="Mardanov A.V."/>
            <person name="Beletsky A.V."/>
            <person name="Karnachuk O.V."/>
            <person name="Ravin N.V."/>
        </authorList>
    </citation>
    <scope>NUCLEOTIDE SEQUENCE [LARGE SCALE GENOMIC DNA]</scope>
    <source>
        <strain evidence="1">Ch88</strain>
    </source>
</reference>
<organism evidence="1 2">
    <name type="scientific">Methanosuratincola subterraneus</name>
    <dbReference type="NCBI Taxonomy" id="2593994"/>
    <lineage>
        <taxon>Archaea</taxon>
        <taxon>Thermoproteota</taxon>
        <taxon>Methanosuratincolia</taxon>
        <taxon>Candidatus Methanomethylicales</taxon>
        <taxon>Candidatus Methanomethylicaceae</taxon>
        <taxon>Candidatus Methanosuratincola (ex Vanwonterghem et al. 2016)</taxon>
    </lineage>
</organism>
<dbReference type="Gene3D" id="2.60.120.630">
    <property type="entry name" value="mth639 domain like"/>
    <property type="match status" value="1"/>
</dbReference>
<gene>
    <name evidence="1" type="ORF">Metus_0819</name>
</gene>
<name>A0A3S3VBJ3_METS7</name>
<dbReference type="EMBL" id="RXGA01000003">
    <property type="protein sequence ID" value="RWX72845.1"/>
    <property type="molecule type" value="Genomic_DNA"/>
</dbReference>
<accession>A0A3S3VBJ3</accession>
<evidence type="ECO:0008006" key="3">
    <source>
        <dbReference type="Google" id="ProtNLM"/>
    </source>
</evidence>
<dbReference type="AlphaFoldDB" id="A0A3S3VBJ3"/>
<dbReference type="Proteomes" id="UP000288215">
    <property type="component" value="Unassembled WGS sequence"/>
</dbReference>
<dbReference type="InterPro" id="IPR023131">
    <property type="entry name" value="Mth639-like_dom_sf"/>
</dbReference>
<evidence type="ECO:0000313" key="1">
    <source>
        <dbReference type="EMBL" id="RWX72845.1"/>
    </source>
</evidence>
<protein>
    <recommendedName>
        <fullName evidence="3">DUF371 domain-containing protein</fullName>
    </recommendedName>
</protein>
<dbReference type="PANTHER" id="PTHR40696">
    <property type="entry name" value="DUF371 FAMILY PROTEIN"/>
    <property type="match status" value="1"/>
</dbReference>
<evidence type="ECO:0000313" key="2">
    <source>
        <dbReference type="Proteomes" id="UP000288215"/>
    </source>
</evidence>
<proteinExistence type="predicted"/>
<sequence>MRTLTFYAEGDRKITARHPTTLEITKDEVKTKKGDCIVATRATLALSDLPEEMKEALRRDCTEVALWIESGGICDVVKGRGSARLTLESSTEMVVRKSGFVCGRTLMVYSDKSASELRRDLVEKIARDGSKIRLTIEVVAPD</sequence>
<dbReference type="PANTHER" id="PTHR40696:SF1">
    <property type="entry name" value="DUF371 DOMAIN-CONTAINING PROTEIN"/>
    <property type="match status" value="1"/>
</dbReference>
<dbReference type="InterPro" id="IPR007171">
    <property type="entry name" value="DUF371"/>
</dbReference>
<comment type="caution">
    <text evidence="1">The sequence shown here is derived from an EMBL/GenBank/DDBJ whole genome shotgun (WGS) entry which is preliminary data.</text>
</comment>
<dbReference type="Pfam" id="PF04027">
    <property type="entry name" value="DUF371"/>
    <property type="match status" value="1"/>
</dbReference>